<dbReference type="Proteomes" id="UP000026962">
    <property type="component" value="Chromosome 7"/>
</dbReference>
<sequence length="77" mass="8666">MAAVEMTDASNPVFVGEEEDAVQIRCLLPITVARRWRLPDRDWKVACVTVSEISMVEFSNKIIMEGCNRALAIRLCP</sequence>
<name>A0A0E0LLM4_ORYPU</name>
<dbReference type="HOGENOM" id="CLU_2642365_0_0_1"/>
<protein>
    <submittedName>
        <fullName evidence="1">Uncharacterized protein</fullName>
    </submittedName>
</protein>
<evidence type="ECO:0000313" key="1">
    <source>
        <dbReference type="EnsemblPlants" id="OPUNC07G15970.1"/>
    </source>
</evidence>
<evidence type="ECO:0000313" key="2">
    <source>
        <dbReference type="Proteomes" id="UP000026962"/>
    </source>
</evidence>
<dbReference type="AlphaFoldDB" id="A0A0E0LLM4"/>
<dbReference type="Gramene" id="OPUNC07G15970.1">
    <property type="protein sequence ID" value="OPUNC07G15970.1"/>
    <property type="gene ID" value="OPUNC07G15970"/>
</dbReference>
<keyword evidence="2" id="KW-1185">Reference proteome</keyword>
<organism evidence="1">
    <name type="scientific">Oryza punctata</name>
    <name type="common">Red rice</name>
    <dbReference type="NCBI Taxonomy" id="4537"/>
    <lineage>
        <taxon>Eukaryota</taxon>
        <taxon>Viridiplantae</taxon>
        <taxon>Streptophyta</taxon>
        <taxon>Embryophyta</taxon>
        <taxon>Tracheophyta</taxon>
        <taxon>Spermatophyta</taxon>
        <taxon>Magnoliopsida</taxon>
        <taxon>Liliopsida</taxon>
        <taxon>Poales</taxon>
        <taxon>Poaceae</taxon>
        <taxon>BOP clade</taxon>
        <taxon>Oryzoideae</taxon>
        <taxon>Oryzeae</taxon>
        <taxon>Oryzinae</taxon>
        <taxon>Oryza</taxon>
    </lineage>
</organism>
<accession>A0A0E0LLM4</accession>
<reference evidence="1" key="1">
    <citation type="submission" date="2015-04" db="UniProtKB">
        <authorList>
            <consortium name="EnsemblPlants"/>
        </authorList>
    </citation>
    <scope>IDENTIFICATION</scope>
</reference>
<dbReference type="EnsemblPlants" id="OPUNC07G15970.1">
    <property type="protein sequence ID" value="OPUNC07G15970.1"/>
    <property type="gene ID" value="OPUNC07G15970"/>
</dbReference>
<proteinExistence type="predicted"/>
<reference evidence="1" key="2">
    <citation type="submission" date="2018-05" db="EMBL/GenBank/DDBJ databases">
        <title>OpunRS2 (Oryza punctata Reference Sequence Version 2).</title>
        <authorList>
            <person name="Zhang J."/>
            <person name="Kudrna D."/>
            <person name="Lee S."/>
            <person name="Talag J."/>
            <person name="Welchert J."/>
            <person name="Wing R.A."/>
        </authorList>
    </citation>
    <scope>NUCLEOTIDE SEQUENCE [LARGE SCALE GENOMIC DNA]</scope>
</reference>